<protein>
    <submittedName>
        <fullName evidence="4">Uncharacterized protein</fullName>
    </submittedName>
</protein>
<dbReference type="InterPro" id="IPR010998">
    <property type="entry name" value="Integrase_recombinase_N"/>
</dbReference>
<gene>
    <name evidence="4" type="ORF">HLUCCX10_16770</name>
</gene>
<accession>A0A0P8BI84</accession>
<dbReference type="Gene3D" id="1.10.150.130">
    <property type="match status" value="1"/>
</dbReference>
<dbReference type="InterPro" id="IPR025269">
    <property type="entry name" value="SAM-like_dom"/>
</dbReference>
<evidence type="ECO:0000313" key="5">
    <source>
        <dbReference type="Proteomes" id="UP000050421"/>
    </source>
</evidence>
<dbReference type="InterPro" id="IPR035386">
    <property type="entry name" value="Arm-DNA-bind_5"/>
</dbReference>
<dbReference type="OrthoDB" id="9806835at2"/>
<dbReference type="AlphaFoldDB" id="A0A0P8BI84"/>
<dbReference type="PATRIC" id="fig|1305737.6.peg.361"/>
<dbReference type="EMBL" id="LJXT01000153">
    <property type="protein sequence ID" value="KPQ08950.1"/>
    <property type="molecule type" value="Genomic_DNA"/>
</dbReference>
<dbReference type="Proteomes" id="UP000050421">
    <property type="component" value="Unassembled WGS sequence"/>
</dbReference>
<feature type="domain" description="Arm DNA-binding" evidence="3">
    <location>
        <begin position="10"/>
        <end position="96"/>
    </location>
</feature>
<organism evidence="4 5">
    <name type="scientific">Algoriphagus marincola HL-49</name>
    <dbReference type="NCBI Taxonomy" id="1305737"/>
    <lineage>
        <taxon>Bacteria</taxon>
        <taxon>Pseudomonadati</taxon>
        <taxon>Bacteroidota</taxon>
        <taxon>Cytophagia</taxon>
        <taxon>Cytophagales</taxon>
        <taxon>Cyclobacteriaceae</taxon>
        <taxon>Algoriphagus</taxon>
    </lineage>
</organism>
<dbReference type="eggNOG" id="COG0582">
    <property type="taxonomic scope" value="Bacteria"/>
</dbReference>
<feature type="domain" description="Phage integrase SAM-like" evidence="2">
    <location>
        <begin position="110"/>
        <end position="205"/>
    </location>
</feature>
<comment type="caution">
    <text evidence="4">The sequence shown here is derived from an EMBL/GenBank/DDBJ whole genome shotgun (WGS) entry which is preliminary data.</text>
</comment>
<sequence length="214" mass="25733">MMEKTFRITFFLKARKNTSNNLYYIFLRITVNGEQKELSTKVDWPKKRWSPKLGMAIGNKKDALQLNAYLHSVKMKVMQARQKLMDEGKELTVQAIRNLLLGESEENQFLLEIFQRHNEHMESLLGSEFAPKTLERYKTSLSHTRDYIRWKYDKEDLEIKKLDYEFIADYEYWFKSVRKCSHNTTVKYLANMKKVVLDCVRRGAYLNQQERQYF</sequence>
<evidence type="ECO:0000259" key="3">
    <source>
        <dbReference type="Pfam" id="PF17293"/>
    </source>
</evidence>
<evidence type="ECO:0000259" key="2">
    <source>
        <dbReference type="Pfam" id="PF13102"/>
    </source>
</evidence>
<evidence type="ECO:0000256" key="1">
    <source>
        <dbReference type="ARBA" id="ARBA00023125"/>
    </source>
</evidence>
<dbReference type="Pfam" id="PF17293">
    <property type="entry name" value="Arm-DNA-bind_5"/>
    <property type="match status" value="1"/>
</dbReference>
<dbReference type="Pfam" id="PF13102">
    <property type="entry name" value="Phage_int_SAM_5"/>
    <property type="match status" value="1"/>
</dbReference>
<reference evidence="4 5" key="1">
    <citation type="submission" date="2015-09" db="EMBL/GenBank/DDBJ databases">
        <title>Identification and resolution of microdiversity through metagenomic sequencing of parallel consortia.</title>
        <authorList>
            <person name="Nelson W.C."/>
            <person name="Romine M.F."/>
            <person name="Lindemann S.R."/>
        </authorList>
    </citation>
    <scope>NUCLEOTIDE SEQUENCE [LARGE SCALE GENOMIC DNA]</scope>
    <source>
        <strain evidence="4">HL-49</strain>
    </source>
</reference>
<dbReference type="STRING" id="1305737.GCA_000526355_01398"/>
<keyword evidence="1" id="KW-0238">DNA-binding</keyword>
<name>A0A0P8BI84_9BACT</name>
<proteinExistence type="predicted"/>
<evidence type="ECO:0000313" key="4">
    <source>
        <dbReference type="EMBL" id="KPQ08950.1"/>
    </source>
</evidence>
<dbReference type="GO" id="GO:0003677">
    <property type="term" value="F:DNA binding"/>
    <property type="evidence" value="ECO:0007669"/>
    <property type="project" value="UniProtKB-KW"/>
</dbReference>